<dbReference type="KEGG" id="amij:EQM06_10720"/>
<dbReference type="SUPFAM" id="SSF46689">
    <property type="entry name" value="Homeodomain-like"/>
    <property type="match status" value="1"/>
</dbReference>
<evidence type="ECO:0000256" key="7">
    <source>
        <dbReference type="ARBA" id="ARBA00029500"/>
    </source>
</evidence>
<protein>
    <recommendedName>
        <fullName evidence="7">HTH-type transcriptional regulatory protein TyrR</fullName>
    </recommendedName>
</protein>
<dbReference type="Pfam" id="PF00158">
    <property type="entry name" value="Sigma54_activat"/>
    <property type="match status" value="1"/>
</dbReference>
<evidence type="ECO:0000313" key="11">
    <source>
        <dbReference type="EMBL" id="QAT43655.1"/>
    </source>
</evidence>
<sequence>MSQELNILNLCESCAAALRHAMDSDFPKELHRSLQQRLFLLETALDQFKQNHIDFEEICNHLIDAIYVSDKNGKTIYVNQAYLDFSGLKKEDFVGKSVYEINQEKKLYTNGVIPAVLSTKERKEAVGTVISSNQKIFITGIPIFDDQGELKYAVAHDKDIDQLEKLKDALALLKSQQASSNAELEYLRKRQLDNLNLVANSPNFKEAIQTAQTIASTDVTVLITGESGTGKEIIADFIYKSSNRTSKPFLKINCSAIPANLLESELFGYAEGSFTGALKGGKPGLFEIANGGTILLDEIGDMSLDLQTKLLRVLQEKEVFRIGSSKVIPLDVRILAATNRDLKKAIAEGNFREDLYYRLNVVPIYLAPLKERKEDIGDLVHKFLEKYNKKYVKLASLTPDAVSALHEYSWPGNIRELKNIMERMVVINGTGEINASTVKQVLGISPVVPLSSPSPDALPSYGQIIEGNLKKSVESFETDMIRRAIAQYGSKRKAASALGVDHSTLIKKCQRYGI</sequence>
<dbReference type="OrthoDB" id="9803970at2"/>
<keyword evidence="12" id="KW-1185">Reference proteome</keyword>
<feature type="coiled-coil region" evidence="8">
    <location>
        <begin position="156"/>
        <end position="183"/>
    </location>
</feature>
<dbReference type="InterPro" id="IPR058031">
    <property type="entry name" value="AAA_lid_NorR"/>
</dbReference>
<dbReference type="FunFam" id="3.40.50.300:FF:000006">
    <property type="entry name" value="DNA-binding transcriptional regulator NtrC"/>
    <property type="match status" value="1"/>
</dbReference>
<keyword evidence="3" id="KW-0067">ATP-binding</keyword>
<dbReference type="CDD" id="cd00009">
    <property type="entry name" value="AAA"/>
    <property type="match status" value="1"/>
</dbReference>
<keyword evidence="8" id="KW-0175">Coiled coil</keyword>
<evidence type="ECO:0000259" key="10">
    <source>
        <dbReference type="PROSITE" id="PS50112"/>
    </source>
</evidence>
<name>A0A410PXQ6_9FIRM</name>
<dbReference type="InterPro" id="IPR025943">
    <property type="entry name" value="Sigma_54_int_dom_ATP-bd_2"/>
</dbReference>
<dbReference type="EMBL" id="CP035281">
    <property type="protein sequence ID" value="QAT43655.1"/>
    <property type="molecule type" value="Genomic_DNA"/>
</dbReference>
<evidence type="ECO:0000256" key="2">
    <source>
        <dbReference type="ARBA" id="ARBA00022797"/>
    </source>
</evidence>
<dbReference type="InterPro" id="IPR025662">
    <property type="entry name" value="Sigma_54_int_dom_ATP-bd_1"/>
</dbReference>
<evidence type="ECO:0000256" key="6">
    <source>
        <dbReference type="ARBA" id="ARBA00023163"/>
    </source>
</evidence>
<dbReference type="Pfam" id="PF18024">
    <property type="entry name" value="HTH_50"/>
    <property type="match status" value="1"/>
</dbReference>
<dbReference type="PROSITE" id="PS50045">
    <property type="entry name" value="SIGMA54_INTERACT_4"/>
    <property type="match status" value="1"/>
</dbReference>
<evidence type="ECO:0000259" key="9">
    <source>
        <dbReference type="PROSITE" id="PS50045"/>
    </source>
</evidence>
<dbReference type="InterPro" id="IPR027417">
    <property type="entry name" value="P-loop_NTPase"/>
</dbReference>
<dbReference type="AlphaFoldDB" id="A0A410PXQ6"/>
<dbReference type="SUPFAM" id="SSF52540">
    <property type="entry name" value="P-loop containing nucleoside triphosphate hydrolases"/>
    <property type="match status" value="1"/>
</dbReference>
<dbReference type="GO" id="GO:0006355">
    <property type="term" value="P:regulation of DNA-templated transcription"/>
    <property type="evidence" value="ECO:0007669"/>
    <property type="project" value="InterPro"/>
</dbReference>
<dbReference type="PANTHER" id="PTHR32071:SF121">
    <property type="entry name" value="SIGMA L-DEPENDENT TRANSCRIPTIONAL REGULATOR YQIR-RELATED"/>
    <property type="match status" value="1"/>
</dbReference>
<dbReference type="InterPro" id="IPR030828">
    <property type="entry name" value="HTH_TyrR"/>
</dbReference>
<proteinExistence type="predicted"/>
<dbReference type="Pfam" id="PF00989">
    <property type="entry name" value="PAS"/>
    <property type="match status" value="1"/>
</dbReference>
<accession>A0A410PXQ6</accession>
<dbReference type="Gene3D" id="1.10.10.60">
    <property type="entry name" value="Homeodomain-like"/>
    <property type="match status" value="1"/>
</dbReference>
<dbReference type="PANTHER" id="PTHR32071">
    <property type="entry name" value="TRANSCRIPTIONAL REGULATORY PROTEIN"/>
    <property type="match status" value="1"/>
</dbReference>
<feature type="domain" description="Sigma-54 factor interaction" evidence="9">
    <location>
        <begin position="197"/>
        <end position="426"/>
    </location>
</feature>
<dbReference type="InterPro" id="IPR000014">
    <property type="entry name" value="PAS"/>
</dbReference>
<dbReference type="InterPro" id="IPR009057">
    <property type="entry name" value="Homeodomain-like_sf"/>
</dbReference>
<keyword evidence="6" id="KW-0804">Transcription</keyword>
<dbReference type="Pfam" id="PF25601">
    <property type="entry name" value="AAA_lid_14"/>
    <property type="match status" value="1"/>
</dbReference>
<evidence type="ECO:0000256" key="1">
    <source>
        <dbReference type="ARBA" id="ARBA00022741"/>
    </source>
</evidence>
<dbReference type="Gene3D" id="3.40.50.300">
    <property type="entry name" value="P-loop containing nucleotide triphosphate hydrolases"/>
    <property type="match status" value="1"/>
</dbReference>
<keyword evidence="4" id="KW-0805">Transcription regulation</keyword>
<dbReference type="Gene3D" id="1.10.8.60">
    <property type="match status" value="1"/>
</dbReference>
<evidence type="ECO:0000256" key="8">
    <source>
        <dbReference type="SAM" id="Coils"/>
    </source>
</evidence>
<keyword evidence="5" id="KW-0238">DNA-binding</keyword>
<dbReference type="PROSITE" id="PS00676">
    <property type="entry name" value="SIGMA54_INTERACT_2"/>
    <property type="match status" value="1"/>
</dbReference>
<reference evidence="11 12" key="1">
    <citation type="submission" date="2019-01" db="EMBL/GenBank/DDBJ databases">
        <title>Draft genomes of a novel of Aminipila strains.</title>
        <authorList>
            <person name="Ma S."/>
        </authorList>
    </citation>
    <scope>NUCLEOTIDE SEQUENCE [LARGE SCALE GENOMIC DNA]</scope>
    <source>
        <strain evidence="12">JN-39</strain>
    </source>
</reference>
<dbReference type="InterPro" id="IPR013767">
    <property type="entry name" value="PAS_fold"/>
</dbReference>
<dbReference type="GO" id="GO:0003677">
    <property type="term" value="F:DNA binding"/>
    <property type="evidence" value="ECO:0007669"/>
    <property type="project" value="UniProtKB-KW"/>
</dbReference>
<dbReference type="SMART" id="SM00382">
    <property type="entry name" value="AAA"/>
    <property type="match status" value="1"/>
</dbReference>
<dbReference type="InterPro" id="IPR025944">
    <property type="entry name" value="Sigma_54_int_dom_CS"/>
</dbReference>
<gene>
    <name evidence="11" type="ORF">EQM06_10720</name>
</gene>
<dbReference type="SMART" id="SM00091">
    <property type="entry name" value="PAS"/>
    <property type="match status" value="1"/>
</dbReference>
<dbReference type="NCBIfam" id="TIGR00229">
    <property type="entry name" value="sensory_box"/>
    <property type="match status" value="1"/>
</dbReference>
<dbReference type="Gene3D" id="3.30.450.20">
    <property type="entry name" value="PAS domain"/>
    <property type="match status" value="1"/>
</dbReference>
<evidence type="ECO:0000256" key="5">
    <source>
        <dbReference type="ARBA" id="ARBA00023125"/>
    </source>
</evidence>
<keyword evidence="2" id="KW-0058">Aromatic hydrocarbons catabolism</keyword>
<evidence type="ECO:0000256" key="4">
    <source>
        <dbReference type="ARBA" id="ARBA00023015"/>
    </source>
</evidence>
<dbReference type="Proteomes" id="UP000287601">
    <property type="component" value="Chromosome"/>
</dbReference>
<dbReference type="InterPro" id="IPR002078">
    <property type="entry name" value="Sigma_54_int"/>
</dbReference>
<evidence type="ECO:0000256" key="3">
    <source>
        <dbReference type="ARBA" id="ARBA00022840"/>
    </source>
</evidence>
<dbReference type="InterPro" id="IPR003593">
    <property type="entry name" value="AAA+_ATPase"/>
</dbReference>
<dbReference type="CDD" id="cd00130">
    <property type="entry name" value="PAS"/>
    <property type="match status" value="1"/>
</dbReference>
<feature type="domain" description="PAS" evidence="10">
    <location>
        <begin position="51"/>
        <end position="101"/>
    </location>
</feature>
<dbReference type="PROSITE" id="PS00675">
    <property type="entry name" value="SIGMA54_INTERACT_1"/>
    <property type="match status" value="1"/>
</dbReference>
<dbReference type="PROSITE" id="PS50112">
    <property type="entry name" value="PAS"/>
    <property type="match status" value="1"/>
</dbReference>
<dbReference type="RefSeq" id="WP_128746433.1">
    <property type="nucleotide sequence ID" value="NZ_CP035281.1"/>
</dbReference>
<keyword evidence="1" id="KW-0547">Nucleotide-binding</keyword>
<dbReference type="SUPFAM" id="SSF55785">
    <property type="entry name" value="PYP-like sensor domain (PAS domain)"/>
    <property type="match status" value="1"/>
</dbReference>
<dbReference type="GO" id="GO:0005524">
    <property type="term" value="F:ATP binding"/>
    <property type="evidence" value="ECO:0007669"/>
    <property type="project" value="UniProtKB-KW"/>
</dbReference>
<organism evidence="11 12">
    <name type="scientific">Aminipila luticellarii</name>
    <dbReference type="NCBI Taxonomy" id="2507160"/>
    <lineage>
        <taxon>Bacteria</taxon>
        <taxon>Bacillati</taxon>
        <taxon>Bacillota</taxon>
        <taxon>Clostridia</taxon>
        <taxon>Peptostreptococcales</taxon>
        <taxon>Anaerovoracaceae</taxon>
        <taxon>Aminipila</taxon>
    </lineage>
</organism>
<evidence type="ECO:0000313" key="12">
    <source>
        <dbReference type="Proteomes" id="UP000287601"/>
    </source>
</evidence>
<dbReference type="PROSITE" id="PS00688">
    <property type="entry name" value="SIGMA54_INTERACT_3"/>
    <property type="match status" value="1"/>
</dbReference>
<dbReference type="InterPro" id="IPR035965">
    <property type="entry name" value="PAS-like_dom_sf"/>
</dbReference>